<evidence type="ECO:0000313" key="2">
    <source>
        <dbReference type="EMBL" id="CAA9294647.1"/>
    </source>
</evidence>
<reference evidence="2" key="1">
    <citation type="submission" date="2020-02" db="EMBL/GenBank/DDBJ databases">
        <authorList>
            <person name="Meier V. D."/>
        </authorList>
    </citation>
    <scope>NUCLEOTIDE SEQUENCE</scope>
    <source>
        <strain evidence="2">AVDCRST_MAG63</strain>
    </source>
</reference>
<accession>A0A6J4K3G4</accession>
<feature type="region of interest" description="Disordered" evidence="1">
    <location>
        <begin position="20"/>
        <end position="54"/>
    </location>
</feature>
<sequence length="408" mass="46252">MREGGDIGDGVTALAATLRERQQEEAEARARQEAALKGSKHRLQDARRASRHKKKPAEELLGYLEYTALQPHQIRDVAAYRPRSYNLDRQIADLIGHLFVRYPVPGFLYQACIDARKREGAAPEDPFGYMHDLYRDWFVTLAQGGSFPRAVKGVMTAKEAFEFLSSGDPNRLVHENVWLAKMKVAGVPRGLHGLLLERILALHYFDDPGGRLADLIRFYARCHAEMGRRTLLEVTDFLAWKLGNDRAFSLKGRTAGSVVKLANEWHLLIQKARLGANVEWDGFDRPYWSLRDGRLLWEVVELRNNQELMNEGRKQKHCVYSYVDWCAAGRCSIFSLRLWGLTVAGVDEAGNPAWGKSDERARVTVEVTADRSIAQVRGPLNRPATPEERAVLGQWAGANGFIFRSLRW</sequence>
<dbReference type="AlphaFoldDB" id="A0A6J4K3G4"/>
<gene>
    <name evidence="2" type="ORF">AVDCRST_MAG63-4679</name>
</gene>
<evidence type="ECO:0000256" key="1">
    <source>
        <dbReference type="SAM" id="MobiDB-lite"/>
    </source>
</evidence>
<dbReference type="EMBL" id="CADCTO010000652">
    <property type="protein sequence ID" value="CAA9294647.1"/>
    <property type="molecule type" value="Genomic_DNA"/>
</dbReference>
<organism evidence="2">
    <name type="scientific">uncultured Armatimonadetes bacterium</name>
    <dbReference type="NCBI Taxonomy" id="157466"/>
    <lineage>
        <taxon>Bacteria</taxon>
        <taxon>Bacillati</taxon>
        <taxon>Armatimonadota</taxon>
        <taxon>environmental samples</taxon>
    </lineage>
</organism>
<protein>
    <submittedName>
        <fullName evidence="2">Uncharacterized protein</fullName>
    </submittedName>
</protein>
<feature type="compositionally biased region" description="Basic and acidic residues" evidence="1">
    <location>
        <begin position="20"/>
        <end position="34"/>
    </location>
</feature>
<proteinExistence type="predicted"/>
<name>A0A6J4K3G4_9BACT</name>